<feature type="chain" id="PRO_5033029730" description="Inhibitor of vertebrate lysozyme" evidence="1">
    <location>
        <begin position="19"/>
        <end position="156"/>
    </location>
</feature>
<keyword evidence="1" id="KW-0732">Signal</keyword>
<reference evidence="2 3" key="1">
    <citation type="submission" date="2020-04" db="EMBL/GenBank/DDBJ databases">
        <title>Draft genome of Leeia sp. IMCC25680.</title>
        <authorList>
            <person name="Song J."/>
            <person name="Cho J.-C."/>
        </authorList>
    </citation>
    <scope>NUCLEOTIDE SEQUENCE [LARGE SCALE GENOMIC DNA]</scope>
    <source>
        <strain evidence="2 3">IMCC25680</strain>
    </source>
</reference>
<accession>A0A847S085</accession>
<dbReference type="EMBL" id="JABAIM010000005">
    <property type="protein sequence ID" value="NLR76760.1"/>
    <property type="molecule type" value="Genomic_DNA"/>
</dbReference>
<dbReference type="Proteomes" id="UP000587991">
    <property type="component" value="Unassembled WGS sequence"/>
</dbReference>
<proteinExistence type="predicted"/>
<gene>
    <name evidence="2" type="ORF">HF682_16450</name>
</gene>
<dbReference type="RefSeq" id="WP_168878438.1">
    <property type="nucleotide sequence ID" value="NZ_JABAIM010000005.1"/>
</dbReference>
<protein>
    <recommendedName>
        <fullName evidence="4">Inhibitor of vertebrate lysozyme</fullName>
    </recommendedName>
</protein>
<feature type="signal peptide" evidence="1">
    <location>
        <begin position="1"/>
        <end position="18"/>
    </location>
</feature>
<organism evidence="2 3">
    <name type="scientific">Leeia aquatica</name>
    <dbReference type="NCBI Taxonomy" id="2725557"/>
    <lineage>
        <taxon>Bacteria</taxon>
        <taxon>Pseudomonadati</taxon>
        <taxon>Pseudomonadota</taxon>
        <taxon>Betaproteobacteria</taxon>
        <taxon>Neisseriales</taxon>
        <taxon>Leeiaceae</taxon>
        <taxon>Leeia</taxon>
    </lineage>
</organism>
<dbReference type="Gene3D" id="3.40.1420.10">
    <property type="entry name" value="Inhibitor of vertebrate lysozyme"/>
    <property type="match status" value="1"/>
</dbReference>
<name>A0A847S085_9NEIS</name>
<evidence type="ECO:0008006" key="4">
    <source>
        <dbReference type="Google" id="ProtNLM"/>
    </source>
</evidence>
<dbReference type="AlphaFoldDB" id="A0A847S085"/>
<evidence type="ECO:0000313" key="2">
    <source>
        <dbReference type="EMBL" id="NLR76760.1"/>
    </source>
</evidence>
<keyword evidence="3" id="KW-1185">Reference proteome</keyword>
<evidence type="ECO:0000256" key="1">
    <source>
        <dbReference type="SAM" id="SignalP"/>
    </source>
</evidence>
<dbReference type="InterPro" id="IPR036501">
    <property type="entry name" value="Inhibitor_vert_lysozyme_sf"/>
</dbReference>
<comment type="caution">
    <text evidence="2">The sequence shown here is derived from an EMBL/GenBank/DDBJ whole genome shotgun (WGS) entry which is preliminary data.</text>
</comment>
<dbReference type="SUPFAM" id="SSF89872">
    <property type="entry name" value="Inhibitor of vertebrate lysozyme, Ivy"/>
    <property type="match status" value="1"/>
</dbReference>
<evidence type="ECO:0000313" key="3">
    <source>
        <dbReference type="Proteomes" id="UP000587991"/>
    </source>
</evidence>
<sequence length="156" mass="17493">MRMRLAALALLCPLLALAHGGHGSNPADWPEAYRRYAGKPAEVVARQADVRQAWQSLLQPLATQYPWLAQFGTQRPSELAGFNARQYLLYEGCRPDDCDGERYLMLFDPNSGKAWAALRLDQHAEGKTATTRIQWLGAPDEPTLTYMASHLFEFAD</sequence>
<dbReference type="Pfam" id="PF08816">
    <property type="entry name" value="Ivy"/>
    <property type="match status" value="1"/>
</dbReference>